<evidence type="ECO:0000256" key="1">
    <source>
        <dbReference type="SAM" id="MobiDB-lite"/>
    </source>
</evidence>
<dbReference type="AlphaFoldDB" id="A0A8U7NLN2"/>
<dbReference type="Gene3D" id="1.25.40.10">
    <property type="entry name" value="Tetratricopeptide repeat domain"/>
    <property type="match status" value="1"/>
</dbReference>
<evidence type="ECO:0000313" key="2">
    <source>
        <dbReference type="Ensembl" id="ENSCMUP00000034166.1"/>
    </source>
</evidence>
<dbReference type="PANTHER" id="PTHR47503:SF1">
    <property type="entry name" value="PURKINJE CELL PROTEIN 2 HOMOLOG"/>
    <property type="match status" value="1"/>
</dbReference>
<proteinExistence type="predicted"/>
<reference evidence="3" key="1">
    <citation type="submission" date="2019-10" db="EMBL/GenBank/DDBJ databases">
        <title>Corvus moneduloides (New Caledonian crow) genome, bCorMon1, primary haplotype.</title>
        <authorList>
            <person name="Rutz C."/>
            <person name="Fungtammasan C."/>
            <person name="Mountcastle J."/>
            <person name="Formenti G."/>
            <person name="Chow W."/>
            <person name="Howe K."/>
            <person name="Steele M.P."/>
            <person name="Fernandes J."/>
            <person name="Gilbert M.T.P."/>
            <person name="Fedrigo O."/>
            <person name="Jarvis E.D."/>
            <person name="Gemmell N."/>
        </authorList>
    </citation>
    <scope>NUCLEOTIDE SEQUENCE [LARGE SCALE GENOMIC DNA]</scope>
</reference>
<reference evidence="2" key="3">
    <citation type="submission" date="2025-09" db="UniProtKB">
        <authorList>
            <consortium name="Ensembl"/>
        </authorList>
    </citation>
    <scope>IDENTIFICATION</scope>
</reference>
<protein>
    <submittedName>
        <fullName evidence="2">Uncharacterized protein</fullName>
    </submittedName>
</protein>
<dbReference type="Proteomes" id="UP000694553">
    <property type="component" value="Unassembled WGS sequence"/>
</dbReference>
<keyword evidence="3" id="KW-1185">Reference proteome</keyword>
<dbReference type="GO" id="GO:0005085">
    <property type="term" value="F:guanyl-nucleotide exchange factor activity"/>
    <property type="evidence" value="ECO:0007669"/>
    <property type="project" value="InterPro"/>
</dbReference>
<dbReference type="Pfam" id="PF02188">
    <property type="entry name" value="GoLoco"/>
    <property type="match status" value="2"/>
</dbReference>
<name>A0A8U7NLN2_CORMO</name>
<feature type="region of interest" description="Disordered" evidence="1">
    <location>
        <begin position="1"/>
        <end position="22"/>
    </location>
</feature>
<feature type="region of interest" description="Disordered" evidence="1">
    <location>
        <begin position="34"/>
        <end position="88"/>
    </location>
</feature>
<dbReference type="InterPro" id="IPR011990">
    <property type="entry name" value="TPR-like_helical_dom_sf"/>
</dbReference>
<organism evidence="2 3">
    <name type="scientific">Corvus moneduloides</name>
    <name type="common">New Caledonian crow</name>
    <dbReference type="NCBI Taxonomy" id="1196302"/>
    <lineage>
        <taxon>Eukaryota</taxon>
        <taxon>Metazoa</taxon>
        <taxon>Chordata</taxon>
        <taxon>Craniata</taxon>
        <taxon>Vertebrata</taxon>
        <taxon>Euteleostomi</taxon>
        <taxon>Archelosauria</taxon>
        <taxon>Archosauria</taxon>
        <taxon>Dinosauria</taxon>
        <taxon>Saurischia</taxon>
        <taxon>Theropoda</taxon>
        <taxon>Coelurosauria</taxon>
        <taxon>Aves</taxon>
        <taxon>Neognathae</taxon>
        <taxon>Neoaves</taxon>
        <taxon>Telluraves</taxon>
        <taxon>Australaves</taxon>
        <taxon>Passeriformes</taxon>
        <taxon>Corvoidea</taxon>
        <taxon>Corvidae</taxon>
        <taxon>Corvus</taxon>
    </lineage>
</organism>
<dbReference type="PANTHER" id="PTHR47503">
    <property type="entry name" value="PURKINJE CELL PROTEIN 2"/>
    <property type="match status" value="1"/>
</dbReference>
<evidence type="ECO:0000313" key="3">
    <source>
        <dbReference type="Proteomes" id="UP000694553"/>
    </source>
</evidence>
<accession>A0A8U7NLN2</accession>
<dbReference type="InterPro" id="IPR003109">
    <property type="entry name" value="GoLoco_motif"/>
</dbReference>
<dbReference type="InterPro" id="IPR042168">
    <property type="entry name" value="Pcp2"/>
</dbReference>
<dbReference type="PROSITE" id="PS50877">
    <property type="entry name" value="GOLOCO"/>
    <property type="match status" value="1"/>
</dbReference>
<dbReference type="SMART" id="SM00390">
    <property type="entry name" value="GoLoco"/>
    <property type="match status" value="2"/>
</dbReference>
<sequence>CHHFWGERGSPAEGGSPEQEGFFSLLSSVQGARMDEQRCTLGGGTGEGPPPPELASLLDMVASSQGRRMDEQRLPVPRLPGFGTGGAQARACVPRATDEAWPLCHQQGYSVDGSGCCCHMSPLPPTQPP</sequence>
<dbReference type="Ensembl" id="ENSCMUT00000035312.1">
    <property type="protein sequence ID" value="ENSCMUP00000034166.1"/>
    <property type="gene ID" value="ENSCMUG00000019844.1"/>
</dbReference>
<reference evidence="2" key="2">
    <citation type="submission" date="2025-08" db="UniProtKB">
        <authorList>
            <consortium name="Ensembl"/>
        </authorList>
    </citation>
    <scope>IDENTIFICATION</scope>
</reference>
<dbReference type="OMA" id="QRASINY"/>